<organism evidence="1 2">
    <name type="scientific">Capsicum baccatum</name>
    <name type="common">Peruvian pepper</name>
    <dbReference type="NCBI Taxonomy" id="33114"/>
    <lineage>
        <taxon>Eukaryota</taxon>
        <taxon>Viridiplantae</taxon>
        <taxon>Streptophyta</taxon>
        <taxon>Embryophyta</taxon>
        <taxon>Tracheophyta</taxon>
        <taxon>Spermatophyta</taxon>
        <taxon>Magnoliopsida</taxon>
        <taxon>eudicotyledons</taxon>
        <taxon>Gunneridae</taxon>
        <taxon>Pentapetalae</taxon>
        <taxon>asterids</taxon>
        <taxon>lamiids</taxon>
        <taxon>Solanales</taxon>
        <taxon>Solanaceae</taxon>
        <taxon>Solanoideae</taxon>
        <taxon>Capsiceae</taxon>
        <taxon>Capsicum</taxon>
    </lineage>
</organism>
<sequence>MIIYGDKQEEEPTTVWPDKHTVQSLIELYRGRSDDDRRLRTHDLSFYFRELARKVEVESAKLRKSNHEAKYPMWDPHYDNLSTDGLKHLVVILEAKIHMRLDETLEGNADNILIGHACNDLSWKASNSAMHNAEFV</sequence>
<accession>A0A2G2WD80</accession>
<comment type="caution">
    <text evidence="1">The sequence shown here is derived from an EMBL/GenBank/DDBJ whole genome shotgun (WGS) entry which is preliminary data.</text>
</comment>
<dbReference type="Proteomes" id="UP000224567">
    <property type="component" value="Unassembled WGS sequence"/>
</dbReference>
<dbReference type="AlphaFoldDB" id="A0A2G2WD80"/>
<name>A0A2G2WD80_CAPBA</name>
<keyword evidence="2" id="KW-1185">Reference proteome</keyword>
<dbReference type="OrthoDB" id="1305062at2759"/>
<gene>
    <name evidence="1" type="ORF">CQW23_17095</name>
</gene>
<reference evidence="1 2" key="1">
    <citation type="journal article" date="2017" name="Genome Biol.">
        <title>New reference genome sequences of hot pepper reveal the massive evolution of plant disease-resistance genes by retroduplication.</title>
        <authorList>
            <person name="Kim S."/>
            <person name="Park J."/>
            <person name="Yeom S.I."/>
            <person name="Kim Y.M."/>
            <person name="Seo E."/>
            <person name="Kim K.T."/>
            <person name="Kim M.S."/>
            <person name="Lee J.M."/>
            <person name="Cheong K."/>
            <person name="Shin H.S."/>
            <person name="Kim S.B."/>
            <person name="Han K."/>
            <person name="Lee J."/>
            <person name="Park M."/>
            <person name="Lee H.A."/>
            <person name="Lee H.Y."/>
            <person name="Lee Y."/>
            <person name="Oh S."/>
            <person name="Lee J.H."/>
            <person name="Choi E."/>
            <person name="Choi E."/>
            <person name="Lee S.E."/>
            <person name="Jeon J."/>
            <person name="Kim H."/>
            <person name="Choi G."/>
            <person name="Song H."/>
            <person name="Lee J."/>
            <person name="Lee S.C."/>
            <person name="Kwon J.K."/>
            <person name="Lee H.Y."/>
            <person name="Koo N."/>
            <person name="Hong Y."/>
            <person name="Kim R.W."/>
            <person name="Kang W.H."/>
            <person name="Huh J.H."/>
            <person name="Kang B.C."/>
            <person name="Yang T.J."/>
            <person name="Lee Y.H."/>
            <person name="Bennetzen J.L."/>
            <person name="Choi D."/>
        </authorList>
    </citation>
    <scope>NUCLEOTIDE SEQUENCE [LARGE SCALE GENOMIC DNA]</scope>
    <source>
        <strain evidence="2">cv. PBC81</strain>
    </source>
</reference>
<proteinExistence type="predicted"/>
<reference evidence="2" key="2">
    <citation type="journal article" date="2017" name="J. Anim. Genet.">
        <title>Multiple reference genome sequences of hot pepper reveal the massive evolution of plant disease resistance genes by retroduplication.</title>
        <authorList>
            <person name="Kim S."/>
            <person name="Park J."/>
            <person name="Yeom S.-I."/>
            <person name="Kim Y.-M."/>
            <person name="Seo E."/>
            <person name="Kim K.-T."/>
            <person name="Kim M.-S."/>
            <person name="Lee J.M."/>
            <person name="Cheong K."/>
            <person name="Shin H.-S."/>
            <person name="Kim S.-B."/>
            <person name="Han K."/>
            <person name="Lee J."/>
            <person name="Park M."/>
            <person name="Lee H.-A."/>
            <person name="Lee H.-Y."/>
            <person name="Lee Y."/>
            <person name="Oh S."/>
            <person name="Lee J.H."/>
            <person name="Choi E."/>
            <person name="Choi E."/>
            <person name="Lee S.E."/>
            <person name="Jeon J."/>
            <person name="Kim H."/>
            <person name="Choi G."/>
            <person name="Song H."/>
            <person name="Lee J."/>
            <person name="Lee S.-C."/>
            <person name="Kwon J.-K."/>
            <person name="Lee H.-Y."/>
            <person name="Koo N."/>
            <person name="Hong Y."/>
            <person name="Kim R.W."/>
            <person name="Kang W.-H."/>
            <person name="Huh J.H."/>
            <person name="Kang B.-C."/>
            <person name="Yang T.-J."/>
            <person name="Lee Y.-H."/>
            <person name="Bennetzen J.L."/>
            <person name="Choi D."/>
        </authorList>
    </citation>
    <scope>NUCLEOTIDE SEQUENCE [LARGE SCALE GENOMIC DNA]</scope>
    <source>
        <strain evidence="2">cv. PBC81</strain>
    </source>
</reference>
<evidence type="ECO:0000313" key="1">
    <source>
        <dbReference type="EMBL" id="PHT43070.1"/>
    </source>
</evidence>
<dbReference type="EMBL" id="MLFT02000007">
    <property type="protein sequence ID" value="PHT43070.1"/>
    <property type="molecule type" value="Genomic_DNA"/>
</dbReference>
<protein>
    <submittedName>
        <fullName evidence="1">Uncharacterized protein</fullName>
    </submittedName>
</protein>
<evidence type="ECO:0000313" key="2">
    <source>
        <dbReference type="Proteomes" id="UP000224567"/>
    </source>
</evidence>